<dbReference type="GO" id="GO:0006406">
    <property type="term" value="P:mRNA export from nucleus"/>
    <property type="evidence" value="ECO:0007669"/>
    <property type="project" value="InterPro"/>
</dbReference>
<keyword evidence="2" id="KW-0677">Repeat</keyword>
<dbReference type="SMART" id="SM00320">
    <property type="entry name" value="WD40"/>
    <property type="match status" value="5"/>
</dbReference>
<feature type="repeat" description="WD" evidence="4">
    <location>
        <begin position="241"/>
        <end position="282"/>
    </location>
</feature>
<protein>
    <recommendedName>
        <fullName evidence="6">Anaphase-promoting complex subunit 4 WD40 domain-containing protein</fullName>
    </recommendedName>
</protein>
<evidence type="ECO:0000256" key="4">
    <source>
        <dbReference type="PROSITE-ProRule" id="PRU00221"/>
    </source>
</evidence>
<dbReference type="EMBL" id="HBIO01010322">
    <property type="protein sequence ID" value="CAE0463158.1"/>
    <property type="molecule type" value="Transcribed_RNA"/>
</dbReference>
<name>A0A7S3Q265_9STRA</name>
<keyword evidence="1 4" id="KW-0853">WD repeat</keyword>
<dbReference type="InterPro" id="IPR040132">
    <property type="entry name" value="Tex1/THOC3"/>
</dbReference>
<dbReference type="PROSITE" id="PS50082">
    <property type="entry name" value="WD_REPEATS_2"/>
    <property type="match status" value="2"/>
</dbReference>
<evidence type="ECO:0008006" key="6">
    <source>
        <dbReference type="Google" id="ProtNLM"/>
    </source>
</evidence>
<dbReference type="PROSITE" id="PS00678">
    <property type="entry name" value="WD_REPEATS_1"/>
    <property type="match status" value="2"/>
</dbReference>
<dbReference type="Gene3D" id="2.130.10.10">
    <property type="entry name" value="YVTN repeat-like/Quinoprotein amine dehydrogenase"/>
    <property type="match status" value="2"/>
</dbReference>
<dbReference type="InterPro" id="IPR036322">
    <property type="entry name" value="WD40_repeat_dom_sf"/>
</dbReference>
<dbReference type="AlphaFoldDB" id="A0A7S3Q265"/>
<dbReference type="InterPro" id="IPR001680">
    <property type="entry name" value="WD40_rpt"/>
</dbReference>
<proteinExistence type="inferred from homology"/>
<accession>A0A7S3Q265</accession>
<sequence length="379" mass="40684">MVNMNRRLQLSEVKIQESGGGTSRQNSSLSVSWNVSGTILASASQSGTKLWPIDVNSSATHTLREMATLSHSTSKPIDRVRFHPTEESLLCTSSEDQSVQLWDVRDSSGSSGGSGALRRSFGKIKLKSKKSLVAASVEWHPRHSSYLALTEKDNSVHIYDVRKLNAPSAGDAIKSFKFDDVVISETHFSPSGSHLVSAARRVNDGMGIIQICPWGVGGEVEESGMNDGHESLEPKYKLSTFVGHTGPIYSISFSPDGKFLATGGNDALVGLWDVKSMTCQATISSRTKFIRSVAFSHDSKVVACCSEEEGVDLAEPKSGNTIGSISLIKSGDRERGGSSRFGGSSLGSDEIVFHPKVHVLACARGQGVPQISIARLHYN</sequence>
<dbReference type="PANTHER" id="PTHR22839:SF0">
    <property type="entry name" value="THO COMPLEX SUBUNIT 3"/>
    <property type="match status" value="1"/>
</dbReference>
<reference evidence="5" key="1">
    <citation type="submission" date="2021-01" db="EMBL/GenBank/DDBJ databases">
        <authorList>
            <person name="Corre E."/>
            <person name="Pelletier E."/>
            <person name="Niang G."/>
            <person name="Scheremetjew M."/>
            <person name="Finn R."/>
            <person name="Kale V."/>
            <person name="Holt S."/>
            <person name="Cochrane G."/>
            <person name="Meng A."/>
            <person name="Brown T."/>
            <person name="Cohen L."/>
        </authorList>
    </citation>
    <scope>NUCLEOTIDE SEQUENCE</scope>
    <source>
        <strain evidence="5">MM31A-1</strain>
    </source>
</reference>
<dbReference type="InterPro" id="IPR019775">
    <property type="entry name" value="WD40_repeat_CS"/>
</dbReference>
<dbReference type="SUPFAM" id="SSF50978">
    <property type="entry name" value="WD40 repeat-like"/>
    <property type="match status" value="1"/>
</dbReference>
<evidence type="ECO:0000256" key="2">
    <source>
        <dbReference type="ARBA" id="ARBA00022737"/>
    </source>
</evidence>
<dbReference type="PANTHER" id="PTHR22839">
    <property type="entry name" value="THO COMPLEX SUBUNIT 3 THO3"/>
    <property type="match status" value="1"/>
</dbReference>
<dbReference type="Pfam" id="PF00400">
    <property type="entry name" value="WD40"/>
    <property type="match status" value="3"/>
</dbReference>
<feature type="repeat" description="WD" evidence="4">
    <location>
        <begin position="70"/>
        <end position="112"/>
    </location>
</feature>
<organism evidence="5">
    <name type="scientific">Chaetoceros debilis</name>
    <dbReference type="NCBI Taxonomy" id="122233"/>
    <lineage>
        <taxon>Eukaryota</taxon>
        <taxon>Sar</taxon>
        <taxon>Stramenopiles</taxon>
        <taxon>Ochrophyta</taxon>
        <taxon>Bacillariophyta</taxon>
        <taxon>Coscinodiscophyceae</taxon>
        <taxon>Chaetocerotophycidae</taxon>
        <taxon>Chaetocerotales</taxon>
        <taxon>Chaetocerotaceae</taxon>
        <taxon>Chaetoceros</taxon>
    </lineage>
</organism>
<evidence type="ECO:0000256" key="3">
    <source>
        <dbReference type="ARBA" id="ARBA00046343"/>
    </source>
</evidence>
<dbReference type="InterPro" id="IPR015943">
    <property type="entry name" value="WD40/YVTN_repeat-like_dom_sf"/>
</dbReference>
<gene>
    <name evidence="5" type="ORF">CDEB00056_LOCUS7999</name>
</gene>
<evidence type="ECO:0000256" key="1">
    <source>
        <dbReference type="ARBA" id="ARBA00022574"/>
    </source>
</evidence>
<evidence type="ECO:0000313" key="5">
    <source>
        <dbReference type="EMBL" id="CAE0463158.1"/>
    </source>
</evidence>
<comment type="similarity">
    <text evidence="3">Belongs to the THOC3 family.</text>
</comment>
<dbReference type="PROSITE" id="PS50294">
    <property type="entry name" value="WD_REPEATS_REGION"/>
    <property type="match status" value="1"/>
</dbReference>
<dbReference type="GO" id="GO:0000445">
    <property type="term" value="C:THO complex part of transcription export complex"/>
    <property type="evidence" value="ECO:0007669"/>
    <property type="project" value="TreeGrafter"/>
</dbReference>